<comment type="similarity">
    <text evidence="1 3 4">Belongs to the GrpE family.</text>
</comment>
<dbReference type="InterPro" id="IPR013805">
    <property type="entry name" value="GrpE_CC"/>
</dbReference>
<keyword evidence="5" id="KW-0175">Coiled coil</keyword>
<dbReference type="Proteomes" id="UP000243250">
    <property type="component" value="Unassembled WGS sequence"/>
</dbReference>
<dbReference type="AlphaFoldDB" id="A0A1I6IPZ5"/>
<evidence type="ECO:0000256" key="2">
    <source>
        <dbReference type="ARBA" id="ARBA00023186"/>
    </source>
</evidence>
<organism evidence="7 8">
    <name type="scientific">Halogeometricum limi</name>
    <dbReference type="NCBI Taxonomy" id="555875"/>
    <lineage>
        <taxon>Archaea</taxon>
        <taxon>Methanobacteriati</taxon>
        <taxon>Methanobacteriota</taxon>
        <taxon>Stenosarchaea group</taxon>
        <taxon>Halobacteria</taxon>
        <taxon>Halobacteriales</taxon>
        <taxon>Haloferacaceae</taxon>
        <taxon>Halogeometricum</taxon>
    </lineage>
</organism>
<evidence type="ECO:0000256" key="4">
    <source>
        <dbReference type="RuleBase" id="RU004478"/>
    </source>
</evidence>
<dbReference type="OrthoDB" id="372230at2157"/>
<comment type="subcellular location">
    <subcellularLocation>
        <location evidence="3">Cytoplasm</location>
    </subcellularLocation>
</comment>
<dbReference type="PANTHER" id="PTHR21237">
    <property type="entry name" value="GRPE PROTEIN"/>
    <property type="match status" value="1"/>
</dbReference>
<sequence>MTDDSPDGRTSGRADVDETPDRGAVDGSDATPDSDASDGDAAPEEGADAATAGEGTHGEELVSRVAEYDEELADDVAALRGRVQRLETELAATEEERDELTDRLKRTQADFQNYKKRAKKRQDQIRETATEDFVERVVTVRDNLVRALDQDEDADIRPGVESTLEEFDRILSTENVTTIDPEPGKEVDPARHEVMMRVDSEQPEGTVADVYQPGYEMAEKVIRAAQITVSTGEDEE</sequence>
<evidence type="ECO:0000313" key="8">
    <source>
        <dbReference type="Proteomes" id="UP000243250"/>
    </source>
</evidence>
<dbReference type="GO" id="GO:0006457">
    <property type="term" value="P:protein folding"/>
    <property type="evidence" value="ECO:0007669"/>
    <property type="project" value="InterPro"/>
</dbReference>
<dbReference type="GO" id="GO:0051082">
    <property type="term" value="F:unfolded protein binding"/>
    <property type="evidence" value="ECO:0007669"/>
    <property type="project" value="TreeGrafter"/>
</dbReference>
<dbReference type="SUPFAM" id="SSF58014">
    <property type="entry name" value="Coiled-coil domain of nucleotide exchange factor GrpE"/>
    <property type="match status" value="1"/>
</dbReference>
<dbReference type="SUPFAM" id="SSF51064">
    <property type="entry name" value="Head domain of nucleotide exchange factor GrpE"/>
    <property type="match status" value="1"/>
</dbReference>
<evidence type="ECO:0000256" key="5">
    <source>
        <dbReference type="SAM" id="Coils"/>
    </source>
</evidence>
<keyword evidence="2 3" id="KW-0143">Chaperone</keyword>
<name>A0A1I6IPZ5_9EURY</name>
<dbReference type="PRINTS" id="PR00773">
    <property type="entry name" value="GRPEPROTEIN"/>
</dbReference>
<dbReference type="InterPro" id="IPR009012">
    <property type="entry name" value="GrpE_head"/>
</dbReference>
<accession>A0A1I6IPZ5</accession>
<dbReference type="CDD" id="cd00446">
    <property type="entry name" value="GrpE"/>
    <property type="match status" value="1"/>
</dbReference>
<gene>
    <name evidence="3" type="primary">grpE</name>
    <name evidence="7" type="ORF">SAMN04488124_3475</name>
</gene>
<dbReference type="Pfam" id="PF01025">
    <property type="entry name" value="GrpE"/>
    <property type="match status" value="1"/>
</dbReference>
<dbReference type="GO" id="GO:0042803">
    <property type="term" value="F:protein homodimerization activity"/>
    <property type="evidence" value="ECO:0007669"/>
    <property type="project" value="InterPro"/>
</dbReference>
<dbReference type="EMBL" id="FOYS01000007">
    <property type="protein sequence ID" value="SFR68788.1"/>
    <property type="molecule type" value="Genomic_DNA"/>
</dbReference>
<dbReference type="PANTHER" id="PTHR21237:SF23">
    <property type="entry name" value="GRPE PROTEIN HOMOLOG, MITOCHONDRIAL"/>
    <property type="match status" value="1"/>
</dbReference>
<dbReference type="STRING" id="555875.SAMN04488124_3475"/>
<keyword evidence="8" id="KW-1185">Reference proteome</keyword>
<feature type="region of interest" description="Disordered" evidence="6">
    <location>
        <begin position="1"/>
        <end position="62"/>
    </location>
</feature>
<evidence type="ECO:0000313" key="7">
    <source>
        <dbReference type="EMBL" id="SFR68788.1"/>
    </source>
</evidence>
<keyword evidence="3" id="KW-0963">Cytoplasm</keyword>
<proteinExistence type="inferred from homology"/>
<evidence type="ECO:0000256" key="3">
    <source>
        <dbReference type="HAMAP-Rule" id="MF_01151"/>
    </source>
</evidence>
<dbReference type="GO" id="GO:0005737">
    <property type="term" value="C:cytoplasm"/>
    <property type="evidence" value="ECO:0007669"/>
    <property type="project" value="UniProtKB-SubCell"/>
</dbReference>
<dbReference type="HAMAP" id="MF_01151">
    <property type="entry name" value="GrpE"/>
    <property type="match status" value="1"/>
</dbReference>
<evidence type="ECO:0000256" key="6">
    <source>
        <dbReference type="SAM" id="MobiDB-lite"/>
    </source>
</evidence>
<feature type="compositionally biased region" description="Acidic residues" evidence="6">
    <location>
        <begin position="35"/>
        <end position="47"/>
    </location>
</feature>
<dbReference type="GO" id="GO:0000774">
    <property type="term" value="F:adenyl-nucleotide exchange factor activity"/>
    <property type="evidence" value="ECO:0007669"/>
    <property type="project" value="InterPro"/>
</dbReference>
<dbReference type="InterPro" id="IPR000740">
    <property type="entry name" value="GrpE"/>
</dbReference>
<dbReference type="GO" id="GO:0051087">
    <property type="term" value="F:protein-folding chaperone binding"/>
    <property type="evidence" value="ECO:0007669"/>
    <property type="project" value="InterPro"/>
</dbReference>
<feature type="compositionally biased region" description="Basic and acidic residues" evidence="6">
    <location>
        <begin position="1"/>
        <end position="24"/>
    </location>
</feature>
<feature type="coiled-coil region" evidence="5">
    <location>
        <begin position="69"/>
        <end position="124"/>
    </location>
</feature>
<keyword evidence="3" id="KW-0346">Stress response</keyword>
<protein>
    <recommendedName>
        <fullName evidence="3">Protein GrpE</fullName>
    </recommendedName>
    <alternativeName>
        <fullName evidence="3">HSP-70 cofactor</fullName>
    </alternativeName>
</protein>
<reference evidence="8" key="1">
    <citation type="submission" date="2016-10" db="EMBL/GenBank/DDBJ databases">
        <authorList>
            <person name="Varghese N."/>
            <person name="Submissions S."/>
        </authorList>
    </citation>
    <scope>NUCLEOTIDE SEQUENCE [LARGE SCALE GENOMIC DNA]</scope>
    <source>
        <strain evidence="8">CGMCC 1.8711</strain>
    </source>
</reference>
<dbReference type="RefSeq" id="WP_089883278.1">
    <property type="nucleotide sequence ID" value="NZ_FOYS01000007.1"/>
</dbReference>
<evidence type="ECO:0000256" key="1">
    <source>
        <dbReference type="ARBA" id="ARBA00009054"/>
    </source>
</evidence>
<dbReference type="Gene3D" id="3.90.20.20">
    <property type="match status" value="1"/>
</dbReference>
<dbReference type="Gene3D" id="2.30.22.10">
    <property type="entry name" value="Head domain of nucleotide exchange factor GrpE"/>
    <property type="match status" value="1"/>
</dbReference>
<comment type="function">
    <text evidence="3">Participates actively in the response to hyperosmotic and heat shock by preventing the aggregation of stress-denatured proteins, in association with DnaK and GrpE. It is the nucleotide exchange factor for DnaK and may function as a thermosensor. Unfolded proteins bind initially to DnaJ; upon interaction with the DnaJ-bound protein, DnaK hydrolyzes its bound ATP, resulting in the formation of a stable complex. GrpE releases ADP from DnaK; ATP binding to DnaK triggers the release of the substrate protein, thus completing the reaction cycle. Several rounds of ATP-dependent interactions between DnaJ, DnaK and GrpE are required for fully efficient folding.</text>
</comment>
<comment type="subunit">
    <text evidence="3">Homodimer.</text>
</comment>